<evidence type="ECO:0000313" key="3">
    <source>
        <dbReference type="Proteomes" id="UP000030321"/>
    </source>
</evidence>
<dbReference type="Proteomes" id="UP000030321">
    <property type="component" value="Unassembled WGS sequence"/>
</dbReference>
<dbReference type="EMBL" id="BBPA01000066">
    <property type="protein sequence ID" value="GAL94913.1"/>
    <property type="molecule type" value="Genomic_DNA"/>
</dbReference>
<evidence type="ECO:0000256" key="1">
    <source>
        <dbReference type="SAM" id="MobiDB-lite"/>
    </source>
</evidence>
<protein>
    <submittedName>
        <fullName evidence="2">Uncharacterized protein</fullName>
    </submittedName>
</protein>
<evidence type="ECO:0000313" key="2">
    <source>
        <dbReference type="EMBL" id="GAL94913.1"/>
    </source>
</evidence>
<accession>A0A0A1VZM9</accession>
<sequence length="42" mass="4779">MKRTTPQDLTEKGSSGIVRINTTQIPQVEKDKGKDRKSRTIH</sequence>
<proteinExistence type="predicted"/>
<feature type="region of interest" description="Disordered" evidence="1">
    <location>
        <begin position="1"/>
        <end position="42"/>
    </location>
</feature>
<reference evidence="3" key="1">
    <citation type="journal article" date="2015" name="Genome">
        <title>Whole Genome Sequence of the Non-Microcystin-Producing Microcystis aeruginosa Strain NIES-44.</title>
        <authorList>
            <person name="Okano K."/>
            <person name="Miyata N."/>
            <person name="Ozaki Y."/>
        </authorList>
    </citation>
    <scope>NUCLEOTIDE SEQUENCE [LARGE SCALE GENOMIC DNA]</scope>
    <source>
        <strain evidence="3">NIES-44</strain>
    </source>
</reference>
<name>A0A0A1VZM9_MICAE</name>
<comment type="caution">
    <text evidence="2">The sequence shown here is derived from an EMBL/GenBank/DDBJ whole genome shotgun (WGS) entry which is preliminary data.</text>
</comment>
<dbReference type="AlphaFoldDB" id="A0A0A1VZM9"/>
<dbReference type="RefSeq" id="WP_260441226.1">
    <property type="nucleotide sequence ID" value="NZ_BBPA01000066.1"/>
</dbReference>
<organism evidence="2 3">
    <name type="scientific">Microcystis aeruginosa NIES-44</name>
    <dbReference type="NCBI Taxonomy" id="449439"/>
    <lineage>
        <taxon>Bacteria</taxon>
        <taxon>Bacillati</taxon>
        <taxon>Cyanobacteriota</taxon>
        <taxon>Cyanophyceae</taxon>
        <taxon>Oscillatoriophycideae</taxon>
        <taxon>Chroococcales</taxon>
        <taxon>Microcystaceae</taxon>
        <taxon>Microcystis</taxon>
    </lineage>
</organism>
<gene>
    <name evidence="2" type="ORF">N44_03768</name>
</gene>